<dbReference type="Gene3D" id="3.30.565.10">
    <property type="entry name" value="Histidine kinase-like ATPase, C-terminal domain"/>
    <property type="match status" value="1"/>
</dbReference>
<comment type="caution">
    <text evidence="5">The sequence shown here is derived from an EMBL/GenBank/DDBJ whole genome shotgun (WGS) entry which is preliminary data.</text>
</comment>
<comment type="similarity">
    <text evidence="1">Belongs to the DNA mismatch repair MutL/HexB family.</text>
</comment>
<dbReference type="PANTHER" id="PTHR10073:SF47">
    <property type="entry name" value="DNA MISMATCH REPAIR PROTEIN MLH3"/>
    <property type="match status" value="1"/>
</dbReference>
<dbReference type="PANTHER" id="PTHR10073">
    <property type="entry name" value="DNA MISMATCH REPAIR PROTEIN MLH, PMS, MUTL"/>
    <property type="match status" value="1"/>
</dbReference>
<reference evidence="5" key="1">
    <citation type="journal article" date="2020" name="Microb. Genom.">
        <title>Genetic diversity of clinical and environmental Mucorales isolates obtained from an investigation of mucormycosis cases among solid organ transplant recipients.</title>
        <authorList>
            <person name="Nguyen M.H."/>
            <person name="Kaul D."/>
            <person name="Muto C."/>
            <person name="Cheng S.J."/>
            <person name="Richter R.A."/>
            <person name="Bruno V.M."/>
            <person name="Liu G."/>
            <person name="Beyhan S."/>
            <person name="Sundermann A.J."/>
            <person name="Mounaud S."/>
            <person name="Pasculle A.W."/>
            <person name="Nierman W.C."/>
            <person name="Driscoll E."/>
            <person name="Cumbie R."/>
            <person name="Clancy C.J."/>
            <person name="Dupont C.L."/>
        </authorList>
    </citation>
    <scope>NUCLEOTIDE SEQUENCE</scope>
    <source>
        <strain evidence="5">GL16</strain>
    </source>
</reference>
<dbReference type="GO" id="GO:0016887">
    <property type="term" value="F:ATP hydrolysis activity"/>
    <property type="evidence" value="ECO:0007669"/>
    <property type="project" value="InterPro"/>
</dbReference>
<dbReference type="GO" id="GO:0005524">
    <property type="term" value="F:ATP binding"/>
    <property type="evidence" value="ECO:0007669"/>
    <property type="project" value="InterPro"/>
</dbReference>
<dbReference type="GO" id="GO:0006298">
    <property type="term" value="P:mismatch repair"/>
    <property type="evidence" value="ECO:0007669"/>
    <property type="project" value="InterPro"/>
</dbReference>
<dbReference type="GO" id="GO:0032300">
    <property type="term" value="C:mismatch repair complex"/>
    <property type="evidence" value="ECO:0007669"/>
    <property type="project" value="InterPro"/>
</dbReference>
<evidence type="ECO:0000256" key="3">
    <source>
        <dbReference type="SAM" id="MobiDB-lite"/>
    </source>
</evidence>
<proteinExistence type="inferred from homology"/>
<feature type="compositionally biased region" description="Basic and acidic residues" evidence="3">
    <location>
        <begin position="351"/>
        <end position="369"/>
    </location>
</feature>
<feature type="region of interest" description="Disordered" evidence="3">
    <location>
        <begin position="351"/>
        <end position="382"/>
    </location>
</feature>
<keyword evidence="2" id="KW-0227">DNA damage</keyword>
<feature type="compositionally biased region" description="Basic and acidic residues" evidence="3">
    <location>
        <begin position="448"/>
        <end position="469"/>
    </location>
</feature>
<feature type="domain" description="MutL C-terminal dimerisation" evidence="4">
    <location>
        <begin position="511"/>
        <end position="699"/>
    </location>
</feature>
<evidence type="ECO:0000313" key="5">
    <source>
        <dbReference type="EMBL" id="KAG1553155.1"/>
    </source>
</evidence>
<dbReference type="EMBL" id="JAANIT010000049">
    <property type="protein sequence ID" value="KAG1553155.1"/>
    <property type="molecule type" value="Genomic_DNA"/>
</dbReference>
<dbReference type="SMART" id="SM00853">
    <property type="entry name" value="MutL_C"/>
    <property type="match status" value="1"/>
</dbReference>
<dbReference type="GO" id="GO:0140664">
    <property type="term" value="F:ATP-dependent DNA damage sensor activity"/>
    <property type="evidence" value="ECO:0007669"/>
    <property type="project" value="InterPro"/>
</dbReference>
<dbReference type="InterPro" id="IPR038973">
    <property type="entry name" value="MutL/Mlh/Pms-like"/>
</dbReference>
<dbReference type="SUPFAM" id="SSF55874">
    <property type="entry name" value="ATPase domain of HSP90 chaperone/DNA topoisomerase II/histidine kinase"/>
    <property type="match status" value="1"/>
</dbReference>
<sequence>MPFDSNPIQLLDPNLIHKLRSSLVISTLPQCIEELIRNALDANATSIDVIVDIERFSVQVSDNGTGIQNMSCIGQRYATSKCHSLKDLKHVKTFGFRGEALSSIISISMVHIVSRHYLSFDTFEAFWRDNKIVGDVSMTKHMRKAHPGTTVIYPVRRRQASTSYQYVVTIEAVKRLLMTYALCFPSVSFTLTDGTRNSRLLTIRKSLTSLETFRQLAGQEITKYTELLDMYEDNIKFHGFFSTQGYPNKTHQYLYLNNHHVPNTSELYKIVSDMFSLSKFKSNLLVTKSRGIARYPIFFVKLDCQDWNPYEFGIHLDLLDEFPEFHRIKALLQRFALKFLKRSGLATGDELKGTEKSKKRKELHDKDSESSATGSLVSSNSNNPYLKHSSSLASAFKPNIKDIPEQTTADTMITWVDPESEKTYYIDPLTGNSYLTPFVSAKTSQASEHSHSVDKTSLKRYNSERHHENSNQSATNASTTGIMAPIDKNIFSTFSGVPSRLSKDELKVAKVLGQVDKKFIAIKLDHSKTILFMDQHAADERIKLEMMMKSEIISRKTVILEPCIPINLTSATEYDLVTTDRVLEYLRLWGIHVVTTTKIPISFDKNDTVVLSSSQYFDSPSSQSISHKYRVYVTRLPEVIVDKCVTNHVLVQDIVRDYAYWIVEQQFNPAIINKTCPKGMIEILKSKACRSAIMFNDALTLKQCQAIVQNLSKSSFPFQCAHGRPSVVPISIDTKLELATPHRKINWDKFKT</sequence>
<dbReference type="OrthoDB" id="429932at2759"/>
<dbReference type="Proteomes" id="UP000717996">
    <property type="component" value="Unassembled WGS sequence"/>
</dbReference>
<evidence type="ECO:0000313" key="6">
    <source>
        <dbReference type="Proteomes" id="UP000717996"/>
    </source>
</evidence>
<dbReference type="AlphaFoldDB" id="A0A9P6YNF2"/>
<evidence type="ECO:0000259" key="4">
    <source>
        <dbReference type="SMART" id="SM00853"/>
    </source>
</evidence>
<accession>A0A9P6YNF2</accession>
<organism evidence="5 6">
    <name type="scientific">Rhizopus oryzae</name>
    <name type="common">Mucormycosis agent</name>
    <name type="synonym">Rhizopus arrhizus var. delemar</name>
    <dbReference type="NCBI Taxonomy" id="64495"/>
    <lineage>
        <taxon>Eukaryota</taxon>
        <taxon>Fungi</taxon>
        <taxon>Fungi incertae sedis</taxon>
        <taxon>Mucoromycota</taxon>
        <taxon>Mucoromycotina</taxon>
        <taxon>Mucoromycetes</taxon>
        <taxon>Mucorales</taxon>
        <taxon>Mucorineae</taxon>
        <taxon>Rhizopodaceae</taxon>
        <taxon>Rhizopus</taxon>
    </lineage>
</organism>
<dbReference type="SUPFAM" id="SSF118116">
    <property type="entry name" value="DNA mismatch repair protein MutL"/>
    <property type="match status" value="1"/>
</dbReference>
<dbReference type="Pfam" id="PF13589">
    <property type="entry name" value="HATPase_c_3"/>
    <property type="match status" value="1"/>
</dbReference>
<name>A0A9P6YNF2_RHIOR</name>
<dbReference type="Gene3D" id="3.30.230.10">
    <property type="match status" value="1"/>
</dbReference>
<dbReference type="InterPro" id="IPR036890">
    <property type="entry name" value="HATPase_C_sf"/>
</dbReference>
<dbReference type="PROSITE" id="PS00058">
    <property type="entry name" value="DNA_MISMATCH_REPAIR_1"/>
    <property type="match status" value="1"/>
</dbReference>
<dbReference type="InterPro" id="IPR042120">
    <property type="entry name" value="MutL_C_dimsub"/>
</dbReference>
<gene>
    <name evidence="5" type="ORF">G6F51_000761</name>
</gene>
<feature type="region of interest" description="Disordered" evidence="3">
    <location>
        <begin position="445"/>
        <end position="478"/>
    </location>
</feature>
<feature type="compositionally biased region" description="Polar residues" evidence="3">
    <location>
        <begin position="370"/>
        <end position="382"/>
    </location>
</feature>
<protein>
    <recommendedName>
        <fullName evidence="4">MutL C-terminal dimerisation domain-containing protein</fullName>
    </recommendedName>
</protein>
<dbReference type="InterPro" id="IPR014721">
    <property type="entry name" value="Ribsml_uS5_D2-typ_fold_subgr"/>
</dbReference>
<evidence type="ECO:0000256" key="1">
    <source>
        <dbReference type="ARBA" id="ARBA00006082"/>
    </source>
</evidence>
<evidence type="ECO:0000256" key="2">
    <source>
        <dbReference type="ARBA" id="ARBA00022763"/>
    </source>
</evidence>
<dbReference type="InterPro" id="IPR037198">
    <property type="entry name" value="MutL_C_sf"/>
</dbReference>
<dbReference type="InterPro" id="IPR014790">
    <property type="entry name" value="MutL_C"/>
</dbReference>
<dbReference type="InterPro" id="IPR014762">
    <property type="entry name" value="DNA_mismatch_repair_CS"/>
</dbReference>
<dbReference type="Gene3D" id="3.30.1540.20">
    <property type="entry name" value="MutL, C-terminal domain, dimerisation subdomain"/>
    <property type="match status" value="1"/>
</dbReference>